<feature type="region of interest" description="Disordered" evidence="1">
    <location>
        <begin position="212"/>
        <end position="238"/>
    </location>
</feature>
<feature type="compositionally biased region" description="Basic and acidic residues" evidence="1">
    <location>
        <begin position="226"/>
        <end position="238"/>
    </location>
</feature>
<feature type="region of interest" description="Disordered" evidence="1">
    <location>
        <begin position="1"/>
        <end position="75"/>
    </location>
</feature>
<proteinExistence type="predicted"/>
<feature type="domain" description="DUF6824" evidence="2">
    <location>
        <begin position="154"/>
        <end position="237"/>
    </location>
</feature>
<gene>
    <name evidence="3" type="ORF">GOCE00092_LOCUS25521</name>
</gene>
<dbReference type="AlphaFoldDB" id="A0A7S1VR48"/>
<evidence type="ECO:0000259" key="2">
    <source>
        <dbReference type="Pfam" id="PF20710"/>
    </source>
</evidence>
<reference evidence="3" key="1">
    <citation type="submission" date="2021-01" db="EMBL/GenBank/DDBJ databases">
        <authorList>
            <person name="Corre E."/>
            <person name="Pelletier E."/>
            <person name="Niang G."/>
            <person name="Scheremetjew M."/>
            <person name="Finn R."/>
            <person name="Kale V."/>
            <person name="Holt S."/>
            <person name="Cochrane G."/>
            <person name="Meng A."/>
            <person name="Brown T."/>
            <person name="Cohen L."/>
        </authorList>
    </citation>
    <scope>NUCLEOTIDE SEQUENCE</scope>
    <source>
        <strain evidence="3">CCMP 410</strain>
    </source>
</reference>
<accession>A0A7S1VR48</accession>
<evidence type="ECO:0000256" key="1">
    <source>
        <dbReference type="SAM" id="MobiDB-lite"/>
    </source>
</evidence>
<feature type="region of interest" description="Disordered" evidence="1">
    <location>
        <begin position="289"/>
        <end position="331"/>
    </location>
</feature>
<dbReference type="EMBL" id="HBGK01048665">
    <property type="protein sequence ID" value="CAD9308466.1"/>
    <property type="molecule type" value="Transcribed_RNA"/>
</dbReference>
<name>A0A7S1VR48_9STRA</name>
<sequence length="331" mass="36620">MTKATVSAKVEQSDDQVATEGAKEPSKIASADIKPYPSQREGSKLPAGANPATKLEASETQGQKEKPDNNITCVDKPYPTQREALHEYAPKATKPPLKATYAHDNGKLSAVSQITEVEPMNIDDFYQTKLRLAGLPDPPAPPAPEMPLLVMETDVIFGRGGISNHHRGNIRYRMLVKTYQRVYLQAKRHDKPKIAMLIVETIRREKGRFLKKDDKTQQWHDVGNPKAREKTSQALREKAPEIRAEQGLSKYPTKKDKAKSPFMGLDVVSKGMNFGDAETAMLIATRQALASSNKKSKTEHRTYTGNAASVETTRDNGVPGKPNPSKPPREI</sequence>
<feature type="compositionally biased region" description="Pro residues" evidence="1">
    <location>
        <begin position="321"/>
        <end position="331"/>
    </location>
</feature>
<dbReference type="Pfam" id="PF20710">
    <property type="entry name" value="DUF6824"/>
    <property type="match status" value="1"/>
</dbReference>
<protein>
    <recommendedName>
        <fullName evidence="2">DUF6824 domain-containing protein</fullName>
    </recommendedName>
</protein>
<organism evidence="3">
    <name type="scientific">Grammatophora oceanica</name>
    <dbReference type="NCBI Taxonomy" id="210454"/>
    <lineage>
        <taxon>Eukaryota</taxon>
        <taxon>Sar</taxon>
        <taxon>Stramenopiles</taxon>
        <taxon>Ochrophyta</taxon>
        <taxon>Bacillariophyta</taxon>
        <taxon>Fragilariophyceae</taxon>
        <taxon>Fragilariophycidae</taxon>
        <taxon>Rhabdonematales</taxon>
        <taxon>Grammatophoraceae</taxon>
        <taxon>Grammatophora</taxon>
    </lineage>
</organism>
<evidence type="ECO:0000313" key="3">
    <source>
        <dbReference type="EMBL" id="CAD9308466.1"/>
    </source>
</evidence>
<dbReference type="InterPro" id="IPR049227">
    <property type="entry name" value="DUF6824"/>
</dbReference>